<reference evidence="1 2" key="1">
    <citation type="submission" date="2020-10" db="EMBL/GenBank/DDBJ databases">
        <authorList>
            <person name="Abad L.A."/>
            <person name="Alter J."/>
            <person name="Becerra C.Y."/>
            <person name="Boehle J."/>
            <person name="Bustos B."/>
            <person name="Connatser B.I."/>
            <person name="Cutright B."/>
            <person name="Gavin J."/>
            <person name="Gomez A.P."/>
            <person name="Grabar K."/>
            <person name="Hur E.Y."/>
            <person name="Ioh M.T."/>
            <person name="Joya-Campos L."/>
            <person name="Lauhon H.N."/>
            <person name="Lee S."/>
            <person name="Maranan R.T."/>
            <person name="Park Y.G."/>
            <person name="Priest M."/>
            <person name="Samuels S.O."/>
            <person name="Sarameh Y.J."/>
            <person name="Schreiber J.M."/>
            <person name="Shepard L."/>
            <person name="Sheth K.J."/>
            <person name="Silva C.A."/>
            <person name="Smyers G.M."/>
            <person name="Tam S."/>
            <person name="Tamura C.M."/>
            <person name="Wucher D.E."/>
            <person name="Donachie S.P."/>
            <person name="Reed F.A."/>
            <person name="Palecanda S."/>
            <person name="Chong R.A."/>
            <person name="Porter M.L."/>
            <person name="Garlena R.A."/>
            <person name="Russell D.A."/>
            <person name="Jacobs-Sera D."/>
            <person name="Hatfull G.F."/>
        </authorList>
    </citation>
    <scope>NUCLEOTIDE SEQUENCE [LARGE SCALE GENOMIC DNA]</scope>
</reference>
<protein>
    <submittedName>
        <fullName evidence="1">Major tail protein</fullName>
    </submittedName>
</protein>
<dbReference type="KEGG" id="vg:77923946"/>
<evidence type="ECO:0000313" key="1">
    <source>
        <dbReference type="EMBL" id="QPX62567.1"/>
    </source>
</evidence>
<dbReference type="RefSeq" id="YP_010648505.1">
    <property type="nucleotide sequence ID" value="NC_070760.1"/>
</dbReference>
<dbReference type="GeneID" id="77923946"/>
<gene>
    <name evidence="1" type="primary">14</name>
    <name evidence="1" type="ORF">SEA_WOLLYPOG_14</name>
</gene>
<name>A0A7T3N1E2_9CAUD</name>
<accession>A0A7T3N1E2</accession>
<sequence length="181" mass="19096">MPLAETLPYGLRDVKLKAYTNATTLAGTAIDLPNARTFSFEEAEEFQELRGDDQVVATRGSGPSISWDLEAGGISLEAYQTMNGGTVTSSGTAPAQVKTYKKAATDSRPEFQVEGQAISESGGDFHVILYRCKATDSLSGELADGAFWLTSASGSALPSRVTATVGLLYSFVQNETAAPIT</sequence>
<evidence type="ECO:0000313" key="2">
    <source>
        <dbReference type="Proteomes" id="UP000595472"/>
    </source>
</evidence>
<dbReference type="EMBL" id="MW055913">
    <property type="protein sequence ID" value="QPX62567.1"/>
    <property type="molecule type" value="Genomic_DNA"/>
</dbReference>
<proteinExistence type="predicted"/>
<organism evidence="1 2">
    <name type="scientific">Arthrobacter phage Wollypog</name>
    <dbReference type="NCBI Taxonomy" id="2790985"/>
    <lineage>
        <taxon>Viruses</taxon>
        <taxon>Duplodnaviria</taxon>
        <taxon>Heunggongvirae</taxon>
        <taxon>Uroviricota</taxon>
        <taxon>Caudoviricetes</taxon>
        <taxon>Wollypogvirus</taxon>
        <taxon>Wollypogvirus wollypog</taxon>
    </lineage>
</organism>
<dbReference type="Proteomes" id="UP000595472">
    <property type="component" value="Segment"/>
</dbReference>
<keyword evidence="2" id="KW-1185">Reference proteome</keyword>